<reference evidence="10 11" key="1">
    <citation type="submission" date="2013-05" db="EMBL/GenBank/DDBJ databases">
        <title>The Genome Sequence of Corynebacterium pyruviciproducens 1773O (ATCC BAA-1742).</title>
        <authorList>
            <consortium name="The Broad Institute Genomics Platform"/>
            <person name="Earl A."/>
            <person name="Ward D."/>
            <person name="Feldgarden M."/>
            <person name="Gevers D."/>
            <person name="Tong J."/>
            <person name="Walker B."/>
            <person name="Young S."/>
            <person name="Zeng Q."/>
            <person name="Gargeya S."/>
            <person name="Fitzgerald M."/>
            <person name="Haas B."/>
            <person name="Abouelleil A."/>
            <person name="Allen A.W."/>
            <person name="Alvarado L."/>
            <person name="Arachchi H.M."/>
            <person name="Berlin A.M."/>
            <person name="Chapman S.B."/>
            <person name="Gainer-Dewar J."/>
            <person name="Goldberg J."/>
            <person name="Griggs A."/>
            <person name="Gujja S."/>
            <person name="Hansen M."/>
            <person name="Howarth C."/>
            <person name="Imamovic A."/>
            <person name="Ireland A."/>
            <person name="Larimer J."/>
            <person name="McCowan C."/>
            <person name="Murphy C."/>
            <person name="Pearson M."/>
            <person name="Poon T.W."/>
            <person name="Priest M."/>
            <person name="Roberts A."/>
            <person name="Saif S."/>
            <person name="Shea T."/>
            <person name="Sisk P."/>
            <person name="Sykes S."/>
            <person name="Wortman J."/>
            <person name="Nusbaum C."/>
            <person name="Birren B."/>
        </authorList>
    </citation>
    <scope>NUCLEOTIDE SEQUENCE [LARGE SCALE GENOMIC DNA]</scope>
    <source>
        <strain evidence="10 11">ATCC BAA-1742</strain>
    </source>
</reference>
<dbReference type="NCBIfam" id="TIGR01007">
    <property type="entry name" value="eps_fam"/>
    <property type="match status" value="1"/>
</dbReference>
<dbReference type="HOGENOM" id="CLU_052027_2_0_11"/>
<keyword evidence="6" id="KW-0067">ATP-binding</keyword>
<keyword evidence="4" id="KW-0547">Nucleotide-binding</keyword>
<dbReference type="InterPro" id="IPR027417">
    <property type="entry name" value="P-loop_NTPase"/>
</dbReference>
<evidence type="ECO:0000256" key="1">
    <source>
        <dbReference type="ARBA" id="ARBA00007316"/>
    </source>
</evidence>
<dbReference type="InterPro" id="IPR050445">
    <property type="entry name" value="Bact_polysacc_biosynth/exp"/>
</dbReference>
<feature type="domain" description="AAA" evidence="9">
    <location>
        <begin position="44"/>
        <end position="174"/>
    </location>
</feature>
<comment type="caution">
    <text evidence="10">The sequence shown here is derived from an EMBL/GenBank/DDBJ whole genome shotgun (WGS) entry which is preliminary data.</text>
</comment>
<name>S2YY88_9CORY</name>
<dbReference type="PATRIC" id="fig|1125779.3.peg.1178"/>
<dbReference type="RefSeq" id="WP_016457958.1">
    <property type="nucleotide sequence ID" value="NZ_KE150446.1"/>
</dbReference>
<dbReference type="EMBL" id="ATBY01000013">
    <property type="protein sequence ID" value="EPD69328.1"/>
    <property type="molecule type" value="Genomic_DNA"/>
</dbReference>
<dbReference type="InterPro" id="IPR005702">
    <property type="entry name" value="Wzc-like_C"/>
</dbReference>
<comment type="catalytic activity">
    <reaction evidence="8">
        <text>L-tyrosyl-[protein] + ATP = O-phospho-L-tyrosyl-[protein] + ADP + H(+)</text>
        <dbReference type="Rhea" id="RHEA:10596"/>
        <dbReference type="Rhea" id="RHEA-COMP:10136"/>
        <dbReference type="Rhea" id="RHEA-COMP:20101"/>
        <dbReference type="ChEBI" id="CHEBI:15378"/>
        <dbReference type="ChEBI" id="CHEBI:30616"/>
        <dbReference type="ChEBI" id="CHEBI:46858"/>
        <dbReference type="ChEBI" id="CHEBI:61978"/>
        <dbReference type="ChEBI" id="CHEBI:456216"/>
        <dbReference type="EC" id="2.7.10.2"/>
    </reaction>
</comment>
<dbReference type="InterPro" id="IPR025669">
    <property type="entry name" value="AAA_dom"/>
</dbReference>
<dbReference type="AlphaFoldDB" id="S2YY88"/>
<comment type="similarity">
    <text evidence="1">Belongs to the CpsD/CapB family.</text>
</comment>
<evidence type="ECO:0000256" key="4">
    <source>
        <dbReference type="ARBA" id="ARBA00022741"/>
    </source>
</evidence>
<dbReference type="GO" id="GO:0004715">
    <property type="term" value="F:non-membrane spanning protein tyrosine kinase activity"/>
    <property type="evidence" value="ECO:0007669"/>
    <property type="project" value="UniProtKB-EC"/>
</dbReference>
<keyword evidence="11" id="KW-1185">Reference proteome</keyword>
<dbReference type="STRING" id="1125779.HMPREF1219_01196"/>
<evidence type="ECO:0000256" key="7">
    <source>
        <dbReference type="ARBA" id="ARBA00023137"/>
    </source>
</evidence>
<accession>S2YY88</accession>
<organism evidence="10 11">
    <name type="scientific">Corynebacterium pyruviciproducens ATCC BAA-1742</name>
    <dbReference type="NCBI Taxonomy" id="1125779"/>
    <lineage>
        <taxon>Bacteria</taxon>
        <taxon>Bacillati</taxon>
        <taxon>Actinomycetota</taxon>
        <taxon>Actinomycetes</taxon>
        <taxon>Mycobacteriales</taxon>
        <taxon>Corynebacteriaceae</taxon>
        <taxon>Corynebacterium</taxon>
    </lineage>
</organism>
<dbReference type="PANTHER" id="PTHR32309:SF13">
    <property type="entry name" value="FERRIC ENTEROBACTIN TRANSPORT PROTEIN FEPE"/>
    <property type="match status" value="1"/>
</dbReference>
<evidence type="ECO:0000259" key="9">
    <source>
        <dbReference type="Pfam" id="PF13614"/>
    </source>
</evidence>
<sequence length="231" mass="25148">MFGQKKGYKNKRPDRRIFNNTRVQNAASNLLANIRFSSVDKEIKTISVSSSVPNEGKTTIVIALAIAMGASGKSCVILECDMRRRSLTKALSARPKHGIHAVMVGECDLDSAVIETDYENVYLLDAEAGIPKPDSILNAQTFTDLLETLSSKYDYVLIDTPPATAFADAAIVASKVDAAILVVKEGLVRKPDLLSVKNQFDAGNANVIGVVINSKRSSQGRYGYSHYYEND</sequence>
<keyword evidence="5" id="KW-0418">Kinase</keyword>
<dbReference type="CDD" id="cd05387">
    <property type="entry name" value="BY-kinase"/>
    <property type="match status" value="1"/>
</dbReference>
<dbReference type="GO" id="GO:0005886">
    <property type="term" value="C:plasma membrane"/>
    <property type="evidence" value="ECO:0007669"/>
    <property type="project" value="TreeGrafter"/>
</dbReference>
<evidence type="ECO:0000313" key="10">
    <source>
        <dbReference type="EMBL" id="EPD69328.1"/>
    </source>
</evidence>
<dbReference type="GO" id="GO:0005524">
    <property type="term" value="F:ATP binding"/>
    <property type="evidence" value="ECO:0007669"/>
    <property type="project" value="UniProtKB-KW"/>
</dbReference>
<evidence type="ECO:0000256" key="2">
    <source>
        <dbReference type="ARBA" id="ARBA00011903"/>
    </source>
</evidence>
<evidence type="ECO:0000256" key="6">
    <source>
        <dbReference type="ARBA" id="ARBA00022840"/>
    </source>
</evidence>
<dbReference type="Gene3D" id="3.40.50.300">
    <property type="entry name" value="P-loop containing nucleotide triphosphate hydrolases"/>
    <property type="match status" value="1"/>
</dbReference>
<dbReference type="PANTHER" id="PTHR32309">
    <property type="entry name" value="TYROSINE-PROTEIN KINASE"/>
    <property type="match status" value="1"/>
</dbReference>
<keyword evidence="7" id="KW-0829">Tyrosine-protein kinase</keyword>
<evidence type="ECO:0000313" key="11">
    <source>
        <dbReference type="Proteomes" id="UP000014408"/>
    </source>
</evidence>
<dbReference type="Pfam" id="PF13614">
    <property type="entry name" value="AAA_31"/>
    <property type="match status" value="1"/>
</dbReference>
<dbReference type="eggNOG" id="COG0489">
    <property type="taxonomic scope" value="Bacteria"/>
</dbReference>
<keyword evidence="3" id="KW-0808">Transferase</keyword>
<evidence type="ECO:0000256" key="3">
    <source>
        <dbReference type="ARBA" id="ARBA00022679"/>
    </source>
</evidence>
<dbReference type="SUPFAM" id="SSF52540">
    <property type="entry name" value="P-loop containing nucleoside triphosphate hydrolases"/>
    <property type="match status" value="1"/>
</dbReference>
<proteinExistence type="inferred from homology"/>
<gene>
    <name evidence="10" type="ORF">HMPREF1219_01196</name>
</gene>
<evidence type="ECO:0000256" key="8">
    <source>
        <dbReference type="ARBA" id="ARBA00051245"/>
    </source>
</evidence>
<evidence type="ECO:0000256" key="5">
    <source>
        <dbReference type="ARBA" id="ARBA00022777"/>
    </source>
</evidence>
<dbReference type="Proteomes" id="UP000014408">
    <property type="component" value="Unassembled WGS sequence"/>
</dbReference>
<dbReference type="EC" id="2.7.10.2" evidence="2"/>
<protein>
    <recommendedName>
        <fullName evidence="2">non-specific protein-tyrosine kinase</fullName>
        <ecNumber evidence="2">2.7.10.2</ecNumber>
    </recommendedName>
</protein>